<dbReference type="EMBL" id="JAQJAE010000001">
    <property type="protein sequence ID" value="KAJ5618140.1"/>
    <property type="molecule type" value="Genomic_DNA"/>
</dbReference>
<dbReference type="Pfam" id="PF04479">
    <property type="entry name" value="RTA1"/>
    <property type="match status" value="1"/>
</dbReference>
<keyword evidence="7" id="KW-1185">Reference proteome</keyword>
<keyword evidence="3 5" id="KW-1133">Transmembrane helix</keyword>
<evidence type="ECO:0000256" key="4">
    <source>
        <dbReference type="ARBA" id="ARBA00023136"/>
    </source>
</evidence>
<evidence type="ECO:0000313" key="6">
    <source>
        <dbReference type="EMBL" id="KAJ5618140.1"/>
    </source>
</evidence>
<feature type="transmembrane region" description="Helical" evidence="5">
    <location>
        <begin position="24"/>
        <end position="46"/>
    </location>
</feature>
<evidence type="ECO:0000256" key="1">
    <source>
        <dbReference type="ARBA" id="ARBA00004141"/>
    </source>
</evidence>
<dbReference type="AlphaFoldDB" id="A0AAD6H9N3"/>
<dbReference type="PANTHER" id="PTHR31465:SF8">
    <property type="entry name" value="DOMAIN PROTEIN, PUTATIVE (AFU_ORTHOLOGUE AFUA_6G14140)-RELATED"/>
    <property type="match status" value="1"/>
</dbReference>
<gene>
    <name evidence="6" type="ORF">N7537_003254</name>
</gene>
<evidence type="ECO:0000256" key="3">
    <source>
        <dbReference type="ARBA" id="ARBA00022989"/>
    </source>
</evidence>
<dbReference type="GeneID" id="81584554"/>
<dbReference type="GO" id="GO:0000324">
    <property type="term" value="C:fungal-type vacuole"/>
    <property type="evidence" value="ECO:0007669"/>
    <property type="project" value="TreeGrafter"/>
</dbReference>
<protein>
    <submittedName>
        <fullName evidence="6">Uncharacterized protein</fullName>
    </submittedName>
</protein>
<sequence length="141" mass="15752">MEAAGYMGRILMHDNPWSTSGFRLQIFCLILAPTFIAAALDFFIASRKHLREDLQGEAVTEKPQRKVCLVLAAELAAYITVLIRCIYRLPEMAGGWGNELMQSEMDFLVLDGMMVALACLVFTVVHPGLYLPTMGTGRSHW</sequence>
<name>A0AAD6H9N3_9EURO</name>
<evidence type="ECO:0000256" key="2">
    <source>
        <dbReference type="ARBA" id="ARBA00022692"/>
    </source>
</evidence>
<dbReference type="PANTHER" id="PTHR31465">
    <property type="entry name" value="PROTEIN RTA1-RELATED"/>
    <property type="match status" value="1"/>
</dbReference>
<evidence type="ECO:0000313" key="7">
    <source>
        <dbReference type="Proteomes" id="UP001213799"/>
    </source>
</evidence>
<dbReference type="Proteomes" id="UP001213799">
    <property type="component" value="Unassembled WGS sequence"/>
</dbReference>
<reference evidence="6" key="2">
    <citation type="submission" date="2023-01" db="EMBL/GenBank/DDBJ databases">
        <authorList>
            <person name="Petersen C."/>
        </authorList>
    </citation>
    <scope>NUCLEOTIDE SEQUENCE</scope>
    <source>
        <strain evidence="6">IBT 12815</strain>
    </source>
</reference>
<keyword evidence="4 5" id="KW-0472">Membrane</keyword>
<dbReference type="RefSeq" id="XP_056759307.1">
    <property type="nucleotide sequence ID" value="XM_056894312.1"/>
</dbReference>
<keyword evidence="2 5" id="KW-0812">Transmembrane</keyword>
<proteinExistence type="predicted"/>
<organism evidence="6 7">
    <name type="scientific">Penicillium hordei</name>
    <dbReference type="NCBI Taxonomy" id="40994"/>
    <lineage>
        <taxon>Eukaryota</taxon>
        <taxon>Fungi</taxon>
        <taxon>Dikarya</taxon>
        <taxon>Ascomycota</taxon>
        <taxon>Pezizomycotina</taxon>
        <taxon>Eurotiomycetes</taxon>
        <taxon>Eurotiomycetidae</taxon>
        <taxon>Eurotiales</taxon>
        <taxon>Aspergillaceae</taxon>
        <taxon>Penicillium</taxon>
    </lineage>
</organism>
<evidence type="ECO:0000256" key="5">
    <source>
        <dbReference type="SAM" id="Phobius"/>
    </source>
</evidence>
<comment type="caution">
    <text evidence="6">The sequence shown here is derived from an EMBL/GenBank/DDBJ whole genome shotgun (WGS) entry which is preliminary data.</text>
</comment>
<dbReference type="InterPro" id="IPR007568">
    <property type="entry name" value="RTA1"/>
</dbReference>
<reference evidence="6" key="1">
    <citation type="journal article" date="2023" name="IMA Fungus">
        <title>Comparative genomic study of the Penicillium genus elucidates a diverse pangenome and 15 lateral gene transfer events.</title>
        <authorList>
            <person name="Petersen C."/>
            <person name="Sorensen T."/>
            <person name="Nielsen M.R."/>
            <person name="Sondergaard T.E."/>
            <person name="Sorensen J.L."/>
            <person name="Fitzpatrick D.A."/>
            <person name="Frisvad J.C."/>
            <person name="Nielsen K.L."/>
        </authorList>
    </citation>
    <scope>NUCLEOTIDE SEQUENCE</scope>
    <source>
        <strain evidence="6">IBT 12815</strain>
    </source>
</reference>
<accession>A0AAD6H9N3</accession>
<dbReference type="GO" id="GO:0005886">
    <property type="term" value="C:plasma membrane"/>
    <property type="evidence" value="ECO:0007669"/>
    <property type="project" value="TreeGrafter"/>
</dbReference>
<feature type="transmembrane region" description="Helical" evidence="5">
    <location>
        <begin position="67"/>
        <end position="87"/>
    </location>
</feature>
<comment type="subcellular location">
    <subcellularLocation>
        <location evidence="1">Membrane</location>
        <topology evidence="1">Multi-pass membrane protein</topology>
    </subcellularLocation>
</comment>
<feature type="transmembrane region" description="Helical" evidence="5">
    <location>
        <begin position="107"/>
        <end position="131"/>
    </location>
</feature>